<sequence length="349" mass="39949">MSVEPYHGPINLLSTITLIYRAFTNYSIDADHIGWNFKSVDDTTTIEATSFRSWNREPSILIPNHEPLVNTYYIITIESANSVDGKPGIATRKEGENTTYNIDNRRQICTISYAYVTPMQTGIPNSVEEKTITTKTLTPREQMSRFPLRKTFTLTSLKLKNSRGPGHWTKILDVVKTFPKSIIHEQFRFSEIQMAAKLYHEGKYGSSQLQLRPNHLPFLARIPSMGLKQWICAFCGTEFQSNIVGYGSEGLAFVVTRWMDLGRELNQDPDWDGNFVLQEFPERGSMLIMEDNGPISRWWEDTEGESRYVPTLSKAQEKVLGYQHVRGHMIRLPRFLTKSPSPGPQDFSL</sequence>
<protein>
    <submittedName>
        <fullName evidence="1">Uncharacterized protein</fullName>
    </submittedName>
</protein>
<dbReference type="Proteomes" id="UP000531561">
    <property type="component" value="Unassembled WGS sequence"/>
</dbReference>
<dbReference type="RefSeq" id="XP_037188852.1">
    <property type="nucleotide sequence ID" value="XM_037340384.1"/>
</dbReference>
<proteinExistence type="predicted"/>
<keyword evidence="2" id="KW-1185">Reference proteome</keyword>
<comment type="caution">
    <text evidence="1">The sequence shown here is derived from an EMBL/GenBank/DDBJ whole genome shotgun (WGS) entry which is preliminary data.</text>
</comment>
<dbReference type="AlphaFoldDB" id="A0A8H6AMB0"/>
<reference evidence="1 2" key="1">
    <citation type="journal article" date="2020" name="Phytopathology">
        <title>A high-quality genome resource of Botrytis fragariae, a new and rapidly spreading fungal pathogen causing strawberry gray mold in the U.S.A.</title>
        <authorList>
            <person name="Wu Y."/>
            <person name="Saski C.A."/>
            <person name="Schnabel G."/>
            <person name="Xiao S."/>
            <person name="Hu M."/>
        </authorList>
    </citation>
    <scope>NUCLEOTIDE SEQUENCE [LARGE SCALE GENOMIC DNA]</scope>
    <source>
        <strain evidence="1 2">BVB16</strain>
    </source>
</reference>
<organism evidence="1 2">
    <name type="scientific">Botrytis fragariae</name>
    <dbReference type="NCBI Taxonomy" id="1964551"/>
    <lineage>
        <taxon>Eukaryota</taxon>
        <taxon>Fungi</taxon>
        <taxon>Dikarya</taxon>
        <taxon>Ascomycota</taxon>
        <taxon>Pezizomycotina</taxon>
        <taxon>Leotiomycetes</taxon>
        <taxon>Helotiales</taxon>
        <taxon>Sclerotiniaceae</taxon>
        <taxon>Botrytis</taxon>
    </lineage>
</organism>
<dbReference type="GeneID" id="59264076"/>
<evidence type="ECO:0000313" key="1">
    <source>
        <dbReference type="EMBL" id="KAF5869905.1"/>
    </source>
</evidence>
<name>A0A8H6AMB0_9HELO</name>
<dbReference type="EMBL" id="JABFCT010000015">
    <property type="protein sequence ID" value="KAF5869905.1"/>
    <property type="molecule type" value="Genomic_DNA"/>
</dbReference>
<evidence type="ECO:0000313" key="2">
    <source>
        <dbReference type="Proteomes" id="UP000531561"/>
    </source>
</evidence>
<gene>
    <name evidence="1" type="ORF">Bfra_010050</name>
</gene>
<dbReference type="OrthoDB" id="3547467at2759"/>
<accession>A0A8H6AMB0</accession>